<keyword evidence="4" id="KW-0234">DNA repair</keyword>
<dbReference type="PANTHER" id="PTHR12083">
    <property type="entry name" value="BIFUNCTIONAL POLYNUCLEOTIDE PHOSPHATASE/KINASE"/>
    <property type="match status" value="1"/>
</dbReference>
<dbReference type="InterPro" id="IPR027417">
    <property type="entry name" value="P-loop_NTPase"/>
</dbReference>
<evidence type="ECO:0000313" key="7">
    <source>
        <dbReference type="EMBL" id="OXA46927.1"/>
    </source>
</evidence>
<evidence type="ECO:0000313" key="8">
    <source>
        <dbReference type="Proteomes" id="UP000198287"/>
    </source>
</evidence>
<dbReference type="InterPro" id="IPR008984">
    <property type="entry name" value="SMAD_FHA_dom_sf"/>
</dbReference>
<protein>
    <submittedName>
        <fullName evidence="7">Bifunctional polynucleotide phosphatase/kinase</fullName>
    </submittedName>
</protein>
<dbReference type="OMA" id="AADWKWW"/>
<dbReference type="STRING" id="158441.A0A226DQI0"/>
<dbReference type="GO" id="GO:0006281">
    <property type="term" value="P:DNA repair"/>
    <property type="evidence" value="ECO:0007669"/>
    <property type="project" value="UniProtKB-KW"/>
</dbReference>
<dbReference type="GO" id="GO:0046404">
    <property type="term" value="F:ATP-dependent polydeoxyribonucleotide 5'-hydroxyl-kinase activity"/>
    <property type="evidence" value="ECO:0007669"/>
    <property type="project" value="TreeGrafter"/>
</dbReference>
<proteinExistence type="predicted"/>
<dbReference type="Gene3D" id="3.40.50.1000">
    <property type="entry name" value="HAD superfamily/HAD-like"/>
    <property type="match status" value="1"/>
</dbReference>
<dbReference type="Gene3D" id="2.60.200.20">
    <property type="match status" value="1"/>
</dbReference>
<dbReference type="AlphaFoldDB" id="A0A226DQI0"/>
<accession>A0A226DQI0</accession>
<dbReference type="Gene3D" id="3.40.50.300">
    <property type="entry name" value="P-loop containing nucleotide triphosphate hydrolases"/>
    <property type="match status" value="1"/>
</dbReference>
<dbReference type="InterPro" id="IPR023214">
    <property type="entry name" value="HAD_sf"/>
</dbReference>
<evidence type="ECO:0000256" key="4">
    <source>
        <dbReference type="ARBA" id="ARBA00023204"/>
    </source>
</evidence>
<comment type="caution">
    <text evidence="7">The sequence shown here is derived from an EMBL/GenBank/DDBJ whole genome shotgun (WGS) entry which is preliminary data.</text>
</comment>
<dbReference type="CDD" id="cd01625">
    <property type="entry name" value="HAD_PNP"/>
    <property type="match status" value="1"/>
</dbReference>
<name>A0A226DQI0_FOLCA</name>
<dbReference type="Pfam" id="PF13671">
    <property type="entry name" value="AAA_33"/>
    <property type="match status" value="1"/>
</dbReference>
<dbReference type="Proteomes" id="UP000198287">
    <property type="component" value="Unassembled WGS sequence"/>
</dbReference>
<reference evidence="7 8" key="1">
    <citation type="submission" date="2015-12" db="EMBL/GenBank/DDBJ databases">
        <title>The genome of Folsomia candida.</title>
        <authorList>
            <person name="Faddeeva A."/>
            <person name="Derks M.F."/>
            <person name="Anvar Y."/>
            <person name="Smit S."/>
            <person name="Van Straalen N."/>
            <person name="Roelofs D."/>
        </authorList>
    </citation>
    <scope>NUCLEOTIDE SEQUENCE [LARGE SCALE GENOMIC DNA]</scope>
    <source>
        <strain evidence="7 8">VU population</strain>
        <tissue evidence="7">Whole body</tissue>
    </source>
</reference>
<dbReference type="OrthoDB" id="19045at2759"/>
<evidence type="ECO:0000256" key="1">
    <source>
        <dbReference type="ARBA" id="ARBA00004123"/>
    </source>
</evidence>
<sequence length="521" mass="58461">MKCILKPIDASSSLTPITLENGHKICIGRGPETKITTKRCSKRQVELTANYSTKMVHFRQTGPNHSALNGKLIGMGIKGKAVHGDVLEVILGDLKYRVCFESDETDESSRLADGSPQKKIPKMFLPRNSAADQFKRDDLLLNNGVWEVKGNNEVAVYVLGDEMKEAKPNVAGFDMDGTLITTKSGKVFPTGPNDWKFLYPQIVEFLQKFFLDHPDFKFVLFTNQAGCKEQKQMDMMKKKIETILKQVGVPVLAFVAPNKNKYRKPLTGGWDLFVQEYNGGVTPNLTTSFYCGDAAGRKKDHAMSDRLFALNVGITFKLPEEFFLSSTRVQEMSTPAFEPKKYLANCPNNDHVKFGKGQEMIIMIGFPASGKSSFVKNTILPKGHVHINRDTLKTPQKCLSTTDNALQNGDSVVVDNTSPDKKDRAEYIKLAKKHGVPVRCFKMNVDHAHALHNNKFRELTNASQSVPAVAYNVFKARYQEPVMEEGFSAIVLINFVPNFTNYDESESQNRMKLYSSYLLEK</sequence>
<dbReference type="SUPFAM" id="SSF52540">
    <property type="entry name" value="P-loop containing nucleoside triphosphate hydrolases"/>
    <property type="match status" value="1"/>
</dbReference>
<dbReference type="InterPro" id="IPR006551">
    <property type="entry name" value="Polynucleotide_phosphatase"/>
</dbReference>
<dbReference type="GO" id="GO:0003690">
    <property type="term" value="F:double-stranded DNA binding"/>
    <property type="evidence" value="ECO:0007669"/>
    <property type="project" value="TreeGrafter"/>
</dbReference>
<gene>
    <name evidence="7" type="ORF">Fcan01_18534</name>
</gene>
<keyword evidence="8" id="KW-1185">Reference proteome</keyword>
<keyword evidence="7" id="KW-0808">Transferase</keyword>
<dbReference type="GO" id="GO:0005634">
    <property type="term" value="C:nucleus"/>
    <property type="evidence" value="ECO:0007669"/>
    <property type="project" value="UniProtKB-SubCell"/>
</dbReference>
<dbReference type="FunFam" id="3.40.50.300:FF:000737">
    <property type="entry name" value="Bifunctional polynucleotide phosphatase/kinase"/>
    <property type="match status" value="1"/>
</dbReference>
<dbReference type="Pfam" id="PF17913">
    <property type="entry name" value="FHA_2"/>
    <property type="match status" value="1"/>
</dbReference>
<evidence type="ECO:0000256" key="2">
    <source>
        <dbReference type="ARBA" id="ARBA00022763"/>
    </source>
</evidence>
<dbReference type="NCBIfam" id="TIGR01664">
    <property type="entry name" value="DNA-3'-Pase"/>
    <property type="match status" value="1"/>
</dbReference>
<keyword evidence="2" id="KW-0227">DNA damage</keyword>
<dbReference type="GO" id="GO:0046403">
    <property type="term" value="F:polynucleotide 3'-phosphatase activity"/>
    <property type="evidence" value="ECO:0007669"/>
    <property type="project" value="TreeGrafter"/>
</dbReference>
<keyword evidence="3" id="KW-0378">Hydrolase</keyword>
<keyword evidence="7" id="KW-0418">Kinase</keyword>
<evidence type="ECO:0000256" key="3">
    <source>
        <dbReference type="ARBA" id="ARBA00022801"/>
    </source>
</evidence>
<dbReference type="PANTHER" id="PTHR12083:SF18">
    <property type="entry name" value="BIFUNCTIONAL POLYNUCLEOTIDE PHOSPHATASE_KINASE"/>
    <property type="match status" value="1"/>
</dbReference>
<evidence type="ECO:0000259" key="6">
    <source>
        <dbReference type="Pfam" id="PF17913"/>
    </source>
</evidence>
<dbReference type="InterPro" id="IPR041388">
    <property type="entry name" value="FHA_2"/>
</dbReference>
<dbReference type="InterPro" id="IPR013954">
    <property type="entry name" value="PNK3P"/>
</dbReference>
<organism evidence="7 8">
    <name type="scientific">Folsomia candida</name>
    <name type="common">Springtail</name>
    <dbReference type="NCBI Taxonomy" id="158441"/>
    <lineage>
        <taxon>Eukaryota</taxon>
        <taxon>Metazoa</taxon>
        <taxon>Ecdysozoa</taxon>
        <taxon>Arthropoda</taxon>
        <taxon>Hexapoda</taxon>
        <taxon>Collembola</taxon>
        <taxon>Entomobryomorpha</taxon>
        <taxon>Isotomoidea</taxon>
        <taxon>Isotomidae</taxon>
        <taxon>Proisotominae</taxon>
        <taxon>Folsomia</taxon>
    </lineage>
</organism>
<dbReference type="SUPFAM" id="SSF49879">
    <property type="entry name" value="SMAD/FHA domain"/>
    <property type="match status" value="1"/>
</dbReference>
<dbReference type="EMBL" id="LNIX01000014">
    <property type="protein sequence ID" value="OXA46927.1"/>
    <property type="molecule type" value="Genomic_DNA"/>
</dbReference>
<feature type="domain" description="PNK FHA" evidence="6">
    <location>
        <begin position="3"/>
        <end position="72"/>
    </location>
</feature>
<dbReference type="InterPro" id="IPR006549">
    <property type="entry name" value="HAD-SF_hydro_IIIA"/>
</dbReference>
<dbReference type="Pfam" id="PF08645">
    <property type="entry name" value="PNK3P"/>
    <property type="match status" value="1"/>
</dbReference>
<evidence type="ECO:0000256" key="5">
    <source>
        <dbReference type="ARBA" id="ARBA00023242"/>
    </source>
</evidence>
<dbReference type="InterPro" id="IPR036412">
    <property type="entry name" value="HAD-like_sf"/>
</dbReference>
<comment type="subcellular location">
    <subcellularLocation>
        <location evidence="1">Nucleus</location>
    </subcellularLocation>
</comment>
<dbReference type="NCBIfam" id="TIGR01662">
    <property type="entry name" value="HAD-SF-IIIA"/>
    <property type="match status" value="1"/>
</dbReference>
<dbReference type="SUPFAM" id="SSF56784">
    <property type="entry name" value="HAD-like"/>
    <property type="match status" value="1"/>
</dbReference>
<keyword evidence="5" id="KW-0539">Nucleus</keyword>